<reference evidence="1" key="1">
    <citation type="submission" date="2020-12" db="EMBL/GenBank/DDBJ databases">
        <title>Metabolic potential, ecology and presence of endohyphal bacteria is reflected in genomic diversity of Mucoromycotina.</title>
        <authorList>
            <person name="Muszewska A."/>
            <person name="Okrasinska A."/>
            <person name="Steczkiewicz K."/>
            <person name="Drgas O."/>
            <person name="Orlowska M."/>
            <person name="Perlinska-Lenart U."/>
            <person name="Aleksandrzak-Piekarczyk T."/>
            <person name="Szatraj K."/>
            <person name="Zielenkiewicz U."/>
            <person name="Pilsyk S."/>
            <person name="Malc E."/>
            <person name="Mieczkowski P."/>
            <person name="Kruszewska J.S."/>
            <person name="Biernat P."/>
            <person name="Pawlowska J."/>
        </authorList>
    </citation>
    <scope>NUCLEOTIDE SEQUENCE</scope>
    <source>
        <strain evidence="1">WA0000051536</strain>
    </source>
</reference>
<sequence length="495" mass="55699">MNQPLISDVSAASTVDTKLVEMSGLASWLVKLPLMLWSDMKMVTKHGKSQNFHDWFDEVFNTLDIIASTLLYQCSLEGYWLKAQRESPESCDSPDSIASTPPGSVSLDVNNKRKYHENFETPERVKRHILDLKSSLKLKEIESGTAKLRSRGSLSHIPTALNKLLSGEIGYCSEAVTFEEEDVYGTIGNAQLEHRVDAVTKKYGSKFVLAIVQSQSTRALITHLDAFYQRDSSIDDCALPSNTATELEAKALVLQKTEGLYSFKELVIQCGPIQLLAIGGFYGQIGAKNKTAFLGSALPKQCQLSTDETYSILIPFFQATYTRTIRHLRSYTKANASRCWSFGSEEFEKKEFMPCHPLFYDSHPKRVNCKRNTASVASLLLHSVAVCKFSRQDHTKLKKIFAKIPEVLAILEKCTDIPQTLMELREVLETHDTKSSLLAVLDFSVILERQLANKEEIELIFMSKELSEKALTLYKSYLAHSVKEVNKKVIKSLEK</sequence>
<dbReference type="Proteomes" id="UP000612746">
    <property type="component" value="Unassembled WGS sequence"/>
</dbReference>
<keyword evidence="2" id="KW-1185">Reference proteome</keyword>
<comment type="caution">
    <text evidence="1">The sequence shown here is derived from an EMBL/GenBank/DDBJ whole genome shotgun (WGS) entry which is preliminary data.</text>
</comment>
<name>A0A8H7PTU8_9FUNG</name>
<organism evidence="1 2">
    <name type="scientific">Umbelopsis vinacea</name>
    <dbReference type="NCBI Taxonomy" id="44442"/>
    <lineage>
        <taxon>Eukaryota</taxon>
        <taxon>Fungi</taxon>
        <taxon>Fungi incertae sedis</taxon>
        <taxon>Mucoromycota</taxon>
        <taxon>Mucoromycotina</taxon>
        <taxon>Umbelopsidomycetes</taxon>
        <taxon>Umbelopsidales</taxon>
        <taxon>Umbelopsidaceae</taxon>
        <taxon>Umbelopsis</taxon>
    </lineage>
</organism>
<dbReference type="EMBL" id="JAEPRA010000010">
    <property type="protein sequence ID" value="KAG2179728.1"/>
    <property type="molecule type" value="Genomic_DNA"/>
</dbReference>
<protein>
    <submittedName>
        <fullName evidence="1">Uncharacterized protein</fullName>
    </submittedName>
</protein>
<dbReference type="OrthoDB" id="2238225at2759"/>
<evidence type="ECO:0000313" key="1">
    <source>
        <dbReference type="EMBL" id="KAG2179728.1"/>
    </source>
</evidence>
<evidence type="ECO:0000313" key="2">
    <source>
        <dbReference type="Proteomes" id="UP000612746"/>
    </source>
</evidence>
<gene>
    <name evidence="1" type="ORF">INT44_006576</name>
</gene>
<proteinExistence type="predicted"/>
<dbReference type="AlphaFoldDB" id="A0A8H7PTU8"/>
<accession>A0A8H7PTU8</accession>